<accession>A0A7I4Y166</accession>
<dbReference type="PANTHER" id="PTHR46068">
    <property type="entry name" value="PROTEIN CBG27172"/>
    <property type="match status" value="1"/>
</dbReference>
<organism evidence="1 2">
    <name type="scientific">Haemonchus contortus</name>
    <name type="common">Barber pole worm</name>
    <dbReference type="NCBI Taxonomy" id="6289"/>
    <lineage>
        <taxon>Eukaryota</taxon>
        <taxon>Metazoa</taxon>
        <taxon>Ecdysozoa</taxon>
        <taxon>Nematoda</taxon>
        <taxon>Chromadorea</taxon>
        <taxon>Rhabditida</taxon>
        <taxon>Rhabditina</taxon>
        <taxon>Rhabditomorpha</taxon>
        <taxon>Strongyloidea</taxon>
        <taxon>Trichostrongylidae</taxon>
        <taxon>Haemonchus</taxon>
    </lineage>
</organism>
<proteinExistence type="predicted"/>
<dbReference type="Gene3D" id="3.30.420.10">
    <property type="entry name" value="Ribonuclease H-like superfamily/Ribonuclease H"/>
    <property type="match status" value="1"/>
</dbReference>
<dbReference type="OMA" id="INSEVHQ"/>
<keyword evidence="1" id="KW-1185">Reference proteome</keyword>
<evidence type="ECO:0000313" key="2">
    <source>
        <dbReference type="WBParaSite" id="HCON_00038780-00001"/>
    </source>
</evidence>
<dbReference type="WBParaSite" id="HCON_00038780-00001">
    <property type="protein sequence ID" value="HCON_00038780-00001"/>
    <property type="gene ID" value="HCON_00038780"/>
</dbReference>
<dbReference type="PANTHER" id="PTHR46068:SF1">
    <property type="entry name" value="TRANSPOSASE IS30-LIKE HTH DOMAIN-CONTAINING PROTEIN"/>
    <property type="match status" value="1"/>
</dbReference>
<dbReference type="Proteomes" id="UP000025227">
    <property type="component" value="Unplaced"/>
</dbReference>
<protein>
    <submittedName>
        <fullName evidence="2">HTH_Tnp_Tc3_2 domain-containing protein</fullName>
    </submittedName>
</protein>
<evidence type="ECO:0000313" key="1">
    <source>
        <dbReference type="Proteomes" id="UP000025227"/>
    </source>
</evidence>
<reference evidence="2" key="1">
    <citation type="submission" date="2020-12" db="UniProtKB">
        <authorList>
            <consortium name="WormBaseParasite"/>
        </authorList>
    </citation>
    <scope>IDENTIFICATION</scope>
    <source>
        <strain evidence="2">MHco3</strain>
    </source>
</reference>
<dbReference type="GO" id="GO:0003676">
    <property type="term" value="F:nucleic acid binding"/>
    <property type="evidence" value="ECO:0007669"/>
    <property type="project" value="InterPro"/>
</dbReference>
<name>A0A7I4Y166_HAECO</name>
<dbReference type="InterPro" id="IPR036397">
    <property type="entry name" value="RNaseH_sf"/>
</dbReference>
<sequence>MPKRRRPRTVNTPRIRDTTRKRITRNHGVNMNRIASDLNISRQTIQKIAKRDLKLNNYRLRRGQFLSEQSKQSRLIKCEKLLRELSARRISDAIWTDGEIFTAEHYPIRQNQRNLLSKADTRSSKRCRVHSRLSSESVMVWAGVTSESKIPLVFIDRNVKINSEVHQKVVLMDALLP</sequence>
<dbReference type="AlphaFoldDB" id="A0A7I4Y166"/>
<dbReference type="OrthoDB" id="9981685at2759"/>